<reference evidence="1" key="1">
    <citation type="submission" date="2016-11" db="EMBL/GenBank/DDBJ databases">
        <authorList>
            <person name="Jaros S."/>
            <person name="Januszkiewicz K."/>
            <person name="Wedrychowicz H."/>
        </authorList>
    </citation>
    <scope>NUCLEOTIDE SEQUENCE [LARGE SCALE GENOMIC DNA]</scope>
    <source>
        <strain evidence="1">Y48</strain>
    </source>
</reference>
<accession>A0A1J0VW56</accession>
<name>A0A1J0VW56_9NOCA</name>
<dbReference type="RefSeq" id="WP_071929413.1">
    <property type="nucleotide sequence ID" value="NZ_CP018082.1"/>
</dbReference>
<dbReference type="KEGG" id="nsl:BOX37_22490"/>
<keyword evidence="2" id="KW-1185">Reference proteome</keyword>
<organism evidence="1 2">
    <name type="scientific">Nocardia mangyaensis</name>
    <dbReference type="NCBI Taxonomy" id="2213200"/>
    <lineage>
        <taxon>Bacteria</taxon>
        <taxon>Bacillati</taxon>
        <taxon>Actinomycetota</taxon>
        <taxon>Actinomycetes</taxon>
        <taxon>Mycobacteriales</taxon>
        <taxon>Nocardiaceae</taxon>
        <taxon>Nocardia</taxon>
    </lineage>
</organism>
<proteinExistence type="predicted"/>
<evidence type="ECO:0000313" key="2">
    <source>
        <dbReference type="Proteomes" id="UP000183810"/>
    </source>
</evidence>
<gene>
    <name evidence="1" type="ORF">BOX37_22490</name>
</gene>
<protein>
    <submittedName>
        <fullName evidence="1">Uncharacterized protein</fullName>
    </submittedName>
</protein>
<evidence type="ECO:0000313" key="1">
    <source>
        <dbReference type="EMBL" id="APE36234.1"/>
    </source>
</evidence>
<dbReference type="Proteomes" id="UP000183810">
    <property type="component" value="Chromosome"/>
</dbReference>
<dbReference type="AlphaFoldDB" id="A0A1J0VW56"/>
<dbReference type="EMBL" id="CP018082">
    <property type="protein sequence ID" value="APE36234.1"/>
    <property type="molecule type" value="Genomic_DNA"/>
</dbReference>
<sequence>MNLSWMDSVKDAINNNSAVRAQQARMLEDIRETMRPELDKAGQLMAMKMQGPDISWMSRPAGRRRSR</sequence>